<evidence type="ECO:0000256" key="3">
    <source>
        <dbReference type="ARBA" id="ARBA00023125"/>
    </source>
</evidence>
<evidence type="ECO:0000259" key="5">
    <source>
        <dbReference type="PROSITE" id="PS50932"/>
    </source>
</evidence>
<dbReference type="Gene3D" id="3.40.50.2300">
    <property type="match status" value="2"/>
</dbReference>
<dbReference type="GO" id="GO:0003700">
    <property type="term" value="F:DNA-binding transcription factor activity"/>
    <property type="evidence" value="ECO:0007669"/>
    <property type="project" value="TreeGrafter"/>
</dbReference>
<dbReference type="GO" id="GO:0000976">
    <property type="term" value="F:transcription cis-regulatory region binding"/>
    <property type="evidence" value="ECO:0007669"/>
    <property type="project" value="TreeGrafter"/>
</dbReference>
<evidence type="ECO:0000256" key="2">
    <source>
        <dbReference type="ARBA" id="ARBA00023015"/>
    </source>
</evidence>
<dbReference type="InterPro" id="IPR046335">
    <property type="entry name" value="LacI/GalR-like_sensor"/>
</dbReference>
<keyword evidence="3" id="KW-0238">DNA-binding</keyword>
<dbReference type="InterPro" id="IPR028082">
    <property type="entry name" value="Peripla_BP_I"/>
</dbReference>
<sequence>MRASHLNNETMTKPKPCVEAAALAHKAVIAREARRVTSYDVALVAGVSQSAVSRCFQAGASVSETTLARVMKAAGLLDYIPNAAARSLITRRSNIVAVLIASQANLHYPELLGELSQQMGARGKRVLLFMLPRETDVERVLSEVWQYQVDGVIAAAHLSSGHIAEFERRQMPLVLFNRTVRERPVHTVTCDHREAGRMLVSRLAAAGHRRFGIIAGLEDSTVANERRRGACERLAELGLPPPVVVPGQSDYPSGAAGLRAIISAMGAVPDAIICGSDVMAIGCLDCARHELGIDVPRQLSVAGFDAVEPSNWLSYNLTTLRQPMPRMAQAAAELLCAVIDNNHPAATPDRRVFSAQFIEGATARLEPVFSTITGATPGLAAPVAIM</sequence>
<reference evidence="7" key="1">
    <citation type="journal article" date="2016" name="Front. Microbiol.">
        <title>Molecular Keys to the Janthinobacterium and Duganella spp. Interaction with the Plant Pathogen Fusarium graminearum.</title>
        <authorList>
            <person name="Haack F.S."/>
            <person name="Poehlein A."/>
            <person name="Kroger C."/>
            <person name="Voigt C.A."/>
            <person name="Piepenbring M."/>
            <person name="Bode H.B."/>
            <person name="Daniel R."/>
            <person name="Schafer W."/>
            <person name="Streit W.R."/>
        </authorList>
    </citation>
    <scope>NUCLEOTIDE SEQUENCE [LARGE SCALE GENOMIC DNA]</scope>
    <source>
        <strain evidence="7">T54</strain>
    </source>
</reference>
<dbReference type="EMBL" id="LROM01000077">
    <property type="protein sequence ID" value="OFA02132.1"/>
    <property type="molecule type" value="Genomic_DNA"/>
</dbReference>
<protein>
    <submittedName>
        <fullName evidence="6">Catabolite control protein A</fullName>
    </submittedName>
</protein>
<dbReference type="InterPro" id="IPR000843">
    <property type="entry name" value="HTH_LacI"/>
</dbReference>
<dbReference type="Pfam" id="PF00356">
    <property type="entry name" value="LacI"/>
    <property type="match status" value="1"/>
</dbReference>
<keyword evidence="4" id="KW-0804">Transcription</keyword>
<evidence type="ECO:0000256" key="4">
    <source>
        <dbReference type="ARBA" id="ARBA00023163"/>
    </source>
</evidence>
<dbReference type="Proteomes" id="UP000175989">
    <property type="component" value="Unassembled WGS sequence"/>
</dbReference>
<dbReference type="SUPFAM" id="SSF53822">
    <property type="entry name" value="Periplasmic binding protein-like I"/>
    <property type="match status" value="1"/>
</dbReference>
<evidence type="ECO:0000313" key="6">
    <source>
        <dbReference type="EMBL" id="OFA02132.1"/>
    </source>
</evidence>
<feature type="domain" description="HTH lacI-type" evidence="5">
    <location>
        <begin position="36"/>
        <end position="90"/>
    </location>
</feature>
<keyword evidence="7" id="KW-1185">Reference proteome</keyword>
<keyword evidence="1" id="KW-0678">Repressor</keyword>
<evidence type="ECO:0000256" key="1">
    <source>
        <dbReference type="ARBA" id="ARBA00022491"/>
    </source>
</evidence>
<evidence type="ECO:0000313" key="7">
    <source>
        <dbReference type="Proteomes" id="UP000175989"/>
    </source>
</evidence>
<name>A0A1E7WRG7_9BURK</name>
<dbReference type="CDD" id="cd01392">
    <property type="entry name" value="HTH_LacI"/>
    <property type="match status" value="1"/>
</dbReference>
<dbReference type="SMART" id="SM00354">
    <property type="entry name" value="HTH_LACI"/>
    <property type="match status" value="1"/>
</dbReference>
<dbReference type="AlphaFoldDB" id="A0A1E7WRG7"/>
<dbReference type="PANTHER" id="PTHR30146:SF95">
    <property type="entry name" value="RIBOSE OPERON REPRESSOR"/>
    <property type="match status" value="1"/>
</dbReference>
<keyword evidence="2" id="KW-0805">Transcription regulation</keyword>
<dbReference type="PROSITE" id="PS50932">
    <property type="entry name" value="HTH_LACI_2"/>
    <property type="match status" value="1"/>
</dbReference>
<gene>
    <name evidence="6" type="primary">ccpA_3</name>
    <name evidence="6" type="ORF">DUPY_20160</name>
</gene>
<dbReference type="SUPFAM" id="SSF47413">
    <property type="entry name" value="lambda repressor-like DNA-binding domains"/>
    <property type="match status" value="1"/>
</dbReference>
<dbReference type="InterPro" id="IPR010982">
    <property type="entry name" value="Lambda_DNA-bd_dom_sf"/>
</dbReference>
<dbReference type="CDD" id="cd06278">
    <property type="entry name" value="PBP1_LacI-like"/>
    <property type="match status" value="1"/>
</dbReference>
<organism evidence="6 7">
    <name type="scientific">Duganella phyllosphaerae</name>
    <dbReference type="NCBI Taxonomy" id="762836"/>
    <lineage>
        <taxon>Bacteria</taxon>
        <taxon>Pseudomonadati</taxon>
        <taxon>Pseudomonadota</taxon>
        <taxon>Betaproteobacteria</taxon>
        <taxon>Burkholderiales</taxon>
        <taxon>Oxalobacteraceae</taxon>
        <taxon>Telluria group</taxon>
        <taxon>Duganella</taxon>
    </lineage>
</organism>
<dbReference type="Pfam" id="PF13377">
    <property type="entry name" value="Peripla_BP_3"/>
    <property type="match status" value="1"/>
</dbReference>
<comment type="caution">
    <text evidence="6">The sequence shown here is derived from an EMBL/GenBank/DDBJ whole genome shotgun (WGS) entry which is preliminary data.</text>
</comment>
<dbReference type="PANTHER" id="PTHR30146">
    <property type="entry name" value="LACI-RELATED TRANSCRIPTIONAL REPRESSOR"/>
    <property type="match status" value="1"/>
</dbReference>
<proteinExistence type="predicted"/>
<dbReference type="PATRIC" id="fig|762836.4.peg.2092"/>
<accession>A0A1E7WRG7</accession>
<dbReference type="Gene3D" id="1.10.260.40">
    <property type="entry name" value="lambda repressor-like DNA-binding domains"/>
    <property type="match status" value="1"/>
</dbReference>